<proteinExistence type="predicted"/>
<reference evidence="1" key="1">
    <citation type="submission" date="2017-07" db="EMBL/GenBank/DDBJ databases">
        <title>Taro Niue Genome Assembly and Annotation.</title>
        <authorList>
            <person name="Atibalentja N."/>
            <person name="Keating K."/>
            <person name="Fields C.J."/>
        </authorList>
    </citation>
    <scope>NUCLEOTIDE SEQUENCE</scope>
    <source>
        <strain evidence="1">Niue_2</strain>
        <tissue evidence="1">Leaf</tissue>
    </source>
</reference>
<protein>
    <submittedName>
        <fullName evidence="1">Uncharacterized protein</fullName>
    </submittedName>
</protein>
<organism evidence="1 2">
    <name type="scientific">Colocasia esculenta</name>
    <name type="common">Wild taro</name>
    <name type="synonym">Arum esculentum</name>
    <dbReference type="NCBI Taxonomy" id="4460"/>
    <lineage>
        <taxon>Eukaryota</taxon>
        <taxon>Viridiplantae</taxon>
        <taxon>Streptophyta</taxon>
        <taxon>Embryophyta</taxon>
        <taxon>Tracheophyta</taxon>
        <taxon>Spermatophyta</taxon>
        <taxon>Magnoliopsida</taxon>
        <taxon>Liliopsida</taxon>
        <taxon>Araceae</taxon>
        <taxon>Aroideae</taxon>
        <taxon>Colocasieae</taxon>
        <taxon>Colocasia</taxon>
    </lineage>
</organism>
<comment type="caution">
    <text evidence="1">The sequence shown here is derived from an EMBL/GenBank/DDBJ whole genome shotgun (WGS) entry which is preliminary data.</text>
</comment>
<name>A0A843UPP4_COLES</name>
<sequence>MDSQKRGRSFKNTFFPRDPLLLDLFPTSSTFGNELGSAKRVYEVHQASLDEELLASSRPEGRKKVQPLFSRTVENAADKGVTTGITCPGRAS</sequence>
<evidence type="ECO:0000313" key="2">
    <source>
        <dbReference type="Proteomes" id="UP000652761"/>
    </source>
</evidence>
<dbReference type="Proteomes" id="UP000652761">
    <property type="component" value="Unassembled WGS sequence"/>
</dbReference>
<accession>A0A843UPP4</accession>
<dbReference type="EMBL" id="NMUH01001043">
    <property type="protein sequence ID" value="MQL88272.1"/>
    <property type="molecule type" value="Genomic_DNA"/>
</dbReference>
<evidence type="ECO:0000313" key="1">
    <source>
        <dbReference type="EMBL" id="MQL88272.1"/>
    </source>
</evidence>
<gene>
    <name evidence="1" type="ORF">Taro_020826</name>
</gene>
<dbReference type="AlphaFoldDB" id="A0A843UPP4"/>
<keyword evidence="2" id="KW-1185">Reference proteome</keyword>